<evidence type="ECO:0000313" key="4">
    <source>
        <dbReference type="Proteomes" id="UP000639338"/>
    </source>
</evidence>
<feature type="compositionally biased region" description="Polar residues" evidence="2">
    <location>
        <begin position="816"/>
        <end position="828"/>
    </location>
</feature>
<feature type="region of interest" description="Disordered" evidence="2">
    <location>
        <begin position="1181"/>
        <end position="1212"/>
    </location>
</feature>
<feature type="compositionally biased region" description="Basic residues" evidence="2">
    <location>
        <begin position="701"/>
        <end position="711"/>
    </location>
</feature>
<comment type="caution">
    <text evidence="3">The sequence shown here is derived from an EMBL/GenBank/DDBJ whole genome shotgun (WGS) entry which is preliminary data.</text>
</comment>
<feature type="region of interest" description="Disordered" evidence="2">
    <location>
        <begin position="195"/>
        <end position="272"/>
    </location>
</feature>
<feature type="region of interest" description="Disordered" evidence="2">
    <location>
        <begin position="816"/>
        <end position="837"/>
    </location>
</feature>
<sequence>MSINVTVTGNPVCIKKKIVLSDFEQIKKNERERRKRLRLAQVRQQSKDMSSKLLERAKNIAKSELNRYENNKNSPLNCLHTQKIMEIQQKYENDIRDIGLAHNTAASQLEHNSADVDEILDIKKNSNHTVAVERGKIASQRLKESSQINDPIAVQQERLRQVRNVENIRSSMIASLSTNSSPKKKHTDVQNDELISSLNDETSKKLSPKKNASKRSISKKSPVRVISKPTIKVSTTYRKNKVSHSQRKEFDDDDHQVPSTVDNKSPDKKLDGVKTKNPVLLVNLNSEKTTQTTTRYNPGDYRQDTSTDKSINSMTNGSSSSNYEIVVDDRVAEKKKKPTSSVNDEIHMYNHFTGQRNVYKSSTELAERIDMTNEPNANEIARKSCTTELTQSNEFNKKSNQRIKTQSRGQSALLREQVRNDYQNLMENLDHLSREERKLKAASLLSSTKQNKHDKIQSRKKDMQEIKQQKMNRAFDNITDSSRNVPLVERIITIQSSDHEKSSHVNSDTDEQDYTDITRDEQILKMLQRIEKQKKLLLKEYGTDLPDNILSSSTTPLFQNSSTTTNEKQKDITQEIEVIKIINNDKTKKSKENDVVKNKVEDKNIQVEIIKPSDDNKENNNKIDEIETSRKSDTLKYIEPVVTIIRHGDSNSSSSSNDTGPIRKNKNDYADKTEIKSLPTSKAGSPVQKNSSSAPVSRTTSPRKREKVKKLKTVDNKKSNDKHHYVDTNTDMSFNNSAVNQHQQQQQQQQYLNKKMSAPKESIIKNSYTSDTSTSYASLPATRPGASFTNNNDNNITPILQLLDSPMNNNNRRLQNISPVSTPETPSPRTLRIPSNKPNYLRIGRSLRFEDDKKPSKYNIKKKIIVDNKKLQSNNDDDVDGVEKNYRNTCTCDNPTCRYIHHNLNKNIDRPRMNSDPDTLKRYDELQNVCKERIASLNARIKNVRDENQIMDYSLLAPSDDTILMQMPPPRPPRSDLYCVQQLVDSIEVIHTQLAKTLSDSQKIMTGNARKISKNSTTLKSPRIVNNVNVVDEVIDVDDDNDDNDDAGGVKKTKPKVVSDEFVKLDLNRFKPFDSKPNKNPMTQHNQDDIVEKLSKEILEQSKNEKRRIILSPESDSSMNNQEIQKLDICKISSCNKTRPPISNLQFRADMISPPRELSTILEFDTSGTLINRSQVNISSPVKNVQSKKSSSSSNERENNKSTEIEKAMSPKKIHKSNEIKNYLYEQVNKEFRQINSIQKASKSLLINYEKRLKMNEKITSSSSTSFSELSGISEIYSTPTSTETFLATSSEGIEEHLQKCGINWALTTLRKTREAYALSSSSNSDIKTDVSQKLSLMGTTTTNKNKKHTYGLPDFSDVSSISIQEANKSTERGVLMKARTSTPNIQCSNYSSKSSLSISSATTFTSQDKTDSINLVAKR</sequence>
<feature type="compositionally biased region" description="Basic residues" evidence="2">
    <location>
        <begin position="206"/>
        <end position="222"/>
    </location>
</feature>
<protein>
    <submittedName>
        <fullName evidence="3">Uncharacterized protein</fullName>
    </submittedName>
</protein>
<organism evidence="3 4">
    <name type="scientific">Aphidius gifuensis</name>
    <name type="common">Parasitoid wasp</name>
    <dbReference type="NCBI Taxonomy" id="684658"/>
    <lineage>
        <taxon>Eukaryota</taxon>
        <taxon>Metazoa</taxon>
        <taxon>Ecdysozoa</taxon>
        <taxon>Arthropoda</taxon>
        <taxon>Hexapoda</taxon>
        <taxon>Insecta</taxon>
        <taxon>Pterygota</taxon>
        <taxon>Neoptera</taxon>
        <taxon>Endopterygota</taxon>
        <taxon>Hymenoptera</taxon>
        <taxon>Apocrita</taxon>
        <taxon>Ichneumonoidea</taxon>
        <taxon>Braconidae</taxon>
        <taxon>Aphidiinae</taxon>
        <taxon>Aphidius</taxon>
    </lineage>
</organism>
<dbReference type="OrthoDB" id="6359887at2759"/>
<feature type="compositionally biased region" description="Polar residues" evidence="2">
    <location>
        <begin position="678"/>
        <end position="700"/>
    </location>
</feature>
<feature type="compositionally biased region" description="Low complexity" evidence="2">
    <location>
        <begin position="1181"/>
        <end position="1194"/>
    </location>
</feature>
<feature type="region of interest" description="Disordered" evidence="2">
    <location>
        <begin position="647"/>
        <end position="726"/>
    </location>
</feature>
<evidence type="ECO:0000313" key="3">
    <source>
        <dbReference type="EMBL" id="KAF7990022.1"/>
    </source>
</evidence>
<feature type="compositionally biased region" description="Basic and acidic residues" evidence="2">
    <location>
        <begin position="1195"/>
        <end position="1209"/>
    </location>
</feature>
<dbReference type="Proteomes" id="UP000639338">
    <property type="component" value="Unassembled WGS sequence"/>
</dbReference>
<feature type="compositionally biased region" description="Basic and acidic residues" evidence="2">
    <location>
        <begin position="712"/>
        <end position="726"/>
    </location>
</feature>
<feature type="coiled-coil region" evidence="1">
    <location>
        <begin position="20"/>
        <end position="71"/>
    </location>
</feature>
<evidence type="ECO:0000256" key="1">
    <source>
        <dbReference type="SAM" id="Coils"/>
    </source>
</evidence>
<feature type="compositionally biased region" description="Basic and acidic residues" evidence="2">
    <location>
        <begin position="665"/>
        <end position="675"/>
    </location>
</feature>
<accession>A0A834XQW3</accession>
<keyword evidence="1" id="KW-0175">Coiled coil</keyword>
<feature type="compositionally biased region" description="Low complexity" evidence="2">
    <location>
        <begin position="310"/>
        <end position="321"/>
    </location>
</feature>
<proteinExistence type="predicted"/>
<gene>
    <name evidence="3" type="ORF">HCN44_008696</name>
</gene>
<feature type="coiled-coil region" evidence="1">
    <location>
        <begin position="415"/>
        <end position="442"/>
    </location>
</feature>
<dbReference type="EMBL" id="JACMRX010000005">
    <property type="protein sequence ID" value="KAF7990022.1"/>
    <property type="molecule type" value="Genomic_DNA"/>
</dbReference>
<keyword evidence="4" id="KW-1185">Reference proteome</keyword>
<feature type="region of interest" description="Disordered" evidence="2">
    <location>
        <begin position="291"/>
        <end position="321"/>
    </location>
</feature>
<evidence type="ECO:0000256" key="2">
    <source>
        <dbReference type="SAM" id="MobiDB-lite"/>
    </source>
</evidence>
<name>A0A834XQW3_APHGI</name>
<reference evidence="3 4" key="1">
    <citation type="submission" date="2020-08" db="EMBL/GenBank/DDBJ databases">
        <title>Aphidius gifuensis genome sequencing and assembly.</title>
        <authorList>
            <person name="Du Z."/>
        </authorList>
    </citation>
    <scope>NUCLEOTIDE SEQUENCE [LARGE SCALE GENOMIC DNA]</scope>
    <source>
        <strain evidence="3">YNYX2018</strain>
        <tissue evidence="3">Adults</tissue>
    </source>
</reference>
<feature type="region of interest" description="Disordered" evidence="2">
    <location>
        <begin position="607"/>
        <end position="626"/>
    </location>
</feature>